<evidence type="ECO:0000313" key="2">
    <source>
        <dbReference type="EMBL" id="KKK95210.1"/>
    </source>
</evidence>
<feature type="region of interest" description="Disordered" evidence="1">
    <location>
        <begin position="1"/>
        <end position="28"/>
    </location>
</feature>
<dbReference type="AlphaFoldDB" id="A0A0F9AAH9"/>
<reference evidence="2" key="1">
    <citation type="journal article" date="2015" name="Nature">
        <title>Complex archaea that bridge the gap between prokaryotes and eukaryotes.</title>
        <authorList>
            <person name="Spang A."/>
            <person name="Saw J.H."/>
            <person name="Jorgensen S.L."/>
            <person name="Zaremba-Niedzwiedzka K."/>
            <person name="Martijn J."/>
            <person name="Lind A.E."/>
            <person name="van Eijk R."/>
            <person name="Schleper C."/>
            <person name="Guy L."/>
            <person name="Ettema T.J."/>
        </authorList>
    </citation>
    <scope>NUCLEOTIDE SEQUENCE</scope>
</reference>
<gene>
    <name evidence="2" type="ORF">LCGC14_2675100</name>
</gene>
<sequence>MQEGTLNDIDLQTLSKMGHDTSRVRESAVKSVQNLDGTAPGGPPVPSVAALLAFALAKAEVDRQATARIKAETAAYKASYEEKVVN</sequence>
<organism evidence="2">
    <name type="scientific">marine sediment metagenome</name>
    <dbReference type="NCBI Taxonomy" id="412755"/>
    <lineage>
        <taxon>unclassified sequences</taxon>
        <taxon>metagenomes</taxon>
        <taxon>ecological metagenomes</taxon>
    </lineage>
</organism>
<comment type="caution">
    <text evidence="2">The sequence shown here is derived from an EMBL/GenBank/DDBJ whole genome shotgun (WGS) entry which is preliminary data.</text>
</comment>
<feature type="compositionally biased region" description="Basic and acidic residues" evidence="1">
    <location>
        <begin position="17"/>
        <end position="28"/>
    </location>
</feature>
<evidence type="ECO:0000256" key="1">
    <source>
        <dbReference type="SAM" id="MobiDB-lite"/>
    </source>
</evidence>
<accession>A0A0F9AAH9</accession>
<proteinExistence type="predicted"/>
<protein>
    <submittedName>
        <fullName evidence="2">Uncharacterized protein</fullName>
    </submittedName>
</protein>
<dbReference type="EMBL" id="LAZR01047008">
    <property type="protein sequence ID" value="KKK95210.1"/>
    <property type="molecule type" value="Genomic_DNA"/>
</dbReference>
<name>A0A0F9AAH9_9ZZZZ</name>